<evidence type="ECO:0000259" key="4">
    <source>
        <dbReference type="PROSITE" id="PS50886"/>
    </source>
</evidence>
<sequence>MYAPEEAKETITWQQFEQTDIRVGTIVEVHEFPEARKPAYKLTVDLGPLGIKKSSAQITKHYLPEQLIGQQVLCVVNLGKKQIGKYLSEVLVTGFQDENGDIVLAQPASRVPNGSKLI</sequence>
<dbReference type="PROSITE" id="PS50886">
    <property type="entry name" value="TRBD"/>
    <property type="match status" value="1"/>
</dbReference>
<evidence type="ECO:0000313" key="5">
    <source>
        <dbReference type="EMBL" id="MBW3364905.1"/>
    </source>
</evidence>
<feature type="domain" description="TRNA-binding" evidence="4">
    <location>
        <begin position="15"/>
        <end position="118"/>
    </location>
</feature>
<accession>A0ABS6XA84</accession>
<keyword evidence="2 3" id="KW-0694">RNA-binding</keyword>
<dbReference type="NCBIfam" id="NF007494">
    <property type="entry name" value="PRK10089.1-3"/>
    <property type="match status" value="1"/>
</dbReference>
<dbReference type="EMBL" id="JAHWXQ010000002">
    <property type="protein sequence ID" value="MBW3364905.1"/>
    <property type="molecule type" value="Genomic_DNA"/>
</dbReference>
<dbReference type="Gene3D" id="2.40.50.140">
    <property type="entry name" value="Nucleic acid-binding proteins"/>
    <property type="match status" value="1"/>
</dbReference>
<dbReference type="InterPro" id="IPR008231">
    <property type="entry name" value="CsaA"/>
</dbReference>
<comment type="caution">
    <text evidence="5">The sequence shown here is derived from an EMBL/GenBank/DDBJ whole genome shotgun (WGS) entry which is preliminary data.</text>
</comment>
<dbReference type="Proteomes" id="UP000774935">
    <property type="component" value="Unassembled WGS sequence"/>
</dbReference>
<evidence type="ECO:0000256" key="3">
    <source>
        <dbReference type="PROSITE-ProRule" id="PRU00209"/>
    </source>
</evidence>
<dbReference type="InterPro" id="IPR012340">
    <property type="entry name" value="NA-bd_OB-fold"/>
</dbReference>
<reference evidence="5 6" key="1">
    <citation type="submission" date="2021-07" db="EMBL/GenBank/DDBJ databases">
        <authorList>
            <person name="Kim M.K."/>
        </authorList>
    </citation>
    <scope>NUCLEOTIDE SEQUENCE [LARGE SCALE GENOMIC DNA]</scope>
    <source>
        <strain evidence="5 6">HLY7-15</strain>
    </source>
</reference>
<dbReference type="PANTHER" id="PTHR11586:SF37">
    <property type="entry name" value="TRNA-BINDING DOMAIN-CONTAINING PROTEIN"/>
    <property type="match status" value="1"/>
</dbReference>
<dbReference type="SUPFAM" id="SSF50249">
    <property type="entry name" value="Nucleic acid-binding proteins"/>
    <property type="match status" value="1"/>
</dbReference>
<name>A0ABS6XA84_9BACT</name>
<dbReference type="PANTHER" id="PTHR11586">
    <property type="entry name" value="TRNA-AMINOACYLATION COFACTOR ARC1 FAMILY MEMBER"/>
    <property type="match status" value="1"/>
</dbReference>
<dbReference type="RefSeq" id="WP_199109442.1">
    <property type="nucleotide sequence ID" value="NZ_JAHWXQ010000002.1"/>
</dbReference>
<dbReference type="NCBIfam" id="TIGR02222">
    <property type="entry name" value="chap_CsaA"/>
    <property type="match status" value="1"/>
</dbReference>
<gene>
    <name evidence="5" type="ORF">KYK27_07615</name>
</gene>
<keyword evidence="6" id="KW-1185">Reference proteome</keyword>
<dbReference type="InterPro" id="IPR051270">
    <property type="entry name" value="Tyrosine-tRNA_ligase_regulator"/>
</dbReference>
<evidence type="ECO:0000313" key="6">
    <source>
        <dbReference type="Proteomes" id="UP000774935"/>
    </source>
</evidence>
<proteinExistence type="predicted"/>
<evidence type="ECO:0000256" key="1">
    <source>
        <dbReference type="ARBA" id="ARBA00022555"/>
    </source>
</evidence>
<dbReference type="NCBIfam" id="NF007495">
    <property type="entry name" value="PRK10089.1-4"/>
    <property type="match status" value="1"/>
</dbReference>
<dbReference type="Pfam" id="PF01588">
    <property type="entry name" value="tRNA_bind"/>
    <property type="match status" value="1"/>
</dbReference>
<keyword evidence="1 3" id="KW-0820">tRNA-binding</keyword>
<organism evidence="5 6">
    <name type="scientific">Pontibacter populi</name>
    <dbReference type="NCBI Taxonomy" id="890055"/>
    <lineage>
        <taxon>Bacteria</taxon>
        <taxon>Pseudomonadati</taxon>
        <taxon>Bacteroidota</taxon>
        <taxon>Cytophagia</taxon>
        <taxon>Cytophagales</taxon>
        <taxon>Hymenobacteraceae</taxon>
        <taxon>Pontibacter</taxon>
    </lineage>
</organism>
<evidence type="ECO:0000256" key="2">
    <source>
        <dbReference type="ARBA" id="ARBA00022884"/>
    </source>
</evidence>
<dbReference type="InterPro" id="IPR002547">
    <property type="entry name" value="tRNA-bd_dom"/>
</dbReference>
<protein>
    <submittedName>
        <fullName evidence="5">tRNA-binding protein</fullName>
    </submittedName>
</protein>
<dbReference type="CDD" id="cd02798">
    <property type="entry name" value="tRNA_bind_CsaA"/>
    <property type="match status" value="1"/>
</dbReference>